<sequence>MHVGKAKILIGVLNTVEIEFREPYGKGKIEYMRDRVVVTYEGVMGNEMKKMLEKCAMLAISA</sequence>
<reference evidence="1 2" key="1">
    <citation type="submission" date="2021-04" db="EMBL/GenBank/DDBJ databases">
        <title>Complete genome sequence of Stygiolobus sp. KN-1.</title>
        <authorList>
            <person name="Nakamura K."/>
            <person name="Sakai H."/>
            <person name="Kurosawa N."/>
        </authorList>
    </citation>
    <scope>NUCLEOTIDE SEQUENCE [LARGE SCALE GENOMIC DNA]</scope>
    <source>
        <strain evidence="1 2">KN-1</strain>
    </source>
</reference>
<evidence type="ECO:0000313" key="2">
    <source>
        <dbReference type="Proteomes" id="UP000825123"/>
    </source>
</evidence>
<evidence type="ECO:0000313" key="1">
    <source>
        <dbReference type="EMBL" id="BCU68858.1"/>
    </source>
</evidence>
<protein>
    <submittedName>
        <fullName evidence="1">Uncharacterized protein</fullName>
    </submittedName>
</protein>
<dbReference type="EMBL" id="AP024597">
    <property type="protein sequence ID" value="BCU68858.1"/>
    <property type="molecule type" value="Genomic_DNA"/>
</dbReference>
<keyword evidence="2" id="KW-1185">Reference proteome</keyword>
<dbReference type="AlphaFoldDB" id="A0A8D5U4B8"/>
<dbReference type="Proteomes" id="UP000825123">
    <property type="component" value="Chromosome"/>
</dbReference>
<accession>A0A8D5U4B8</accession>
<proteinExistence type="predicted"/>
<gene>
    <name evidence="1" type="ORF">KN1_01550</name>
</gene>
<dbReference type="KEGG" id="csty:KN1_01550"/>
<organism evidence="1 2">
    <name type="scientific">Stygiolobus caldivivus</name>
    <dbReference type="NCBI Taxonomy" id="2824673"/>
    <lineage>
        <taxon>Archaea</taxon>
        <taxon>Thermoproteota</taxon>
        <taxon>Thermoprotei</taxon>
        <taxon>Sulfolobales</taxon>
        <taxon>Sulfolobaceae</taxon>
        <taxon>Stygiolobus</taxon>
    </lineage>
</organism>
<name>A0A8D5U4B8_9CREN</name>